<evidence type="ECO:0000313" key="1">
    <source>
        <dbReference type="EMBL" id="KXZ74215.1"/>
    </source>
</evidence>
<evidence type="ECO:0000313" key="2">
    <source>
        <dbReference type="Proteomes" id="UP000075680"/>
    </source>
</evidence>
<gene>
    <name evidence="1" type="ORF">AVENLUH5627_00150</name>
</gene>
<dbReference type="EMBL" id="JRUE01000022">
    <property type="protein sequence ID" value="KXZ74215.1"/>
    <property type="molecule type" value="Genomic_DNA"/>
</dbReference>
<name>A0A150I329_9GAMM</name>
<proteinExistence type="predicted"/>
<dbReference type="Proteomes" id="UP000075680">
    <property type="component" value="Unassembled WGS sequence"/>
</dbReference>
<sequence length="274" mass="30414">MENSAKEIVELALPVNDLSRGELVAIHENFKVHDLEQFKAGRNRARGVLKTPSFEDFKSYVLGNTQSENSVPEVKVYAPVFVDHKNVSATAILNFKVVGLAQGHCDHKAVLQLEPTVVWEKLNQLKDNKLNQKRFATLLEDWASVFAATSETGETIHIAEAINAVRNMKVGASSTTDSSVSNMQETRSVFDKVEASSTAGKLPSYFEIIDPAYVGLDDKTIRLRLVVNSSDGEPSFALQIVKEELLRNEIIQEFKEKVIELLPENPVRIGTFSA</sequence>
<evidence type="ECO:0008006" key="3">
    <source>
        <dbReference type="Google" id="ProtNLM"/>
    </source>
</evidence>
<dbReference type="Pfam" id="PF10065">
    <property type="entry name" value="DUF2303"/>
    <property type="match status" value="1"/>
</dbReference>
<comment type="caution">
    <text evidence="1">The sequence shown here is derived from an EMBL/GenBank/DDBJ whole genome shotgun (WGS) entry which is preliminary data.</text>
</comment>
<accession>A0A150I329</accession>
<dbReference type="PATRIC" id="fig|52133.18.peg.155"/>
<dbReference type="RefSeq" id="WP_081105922.1">
    <property type="nucleotide sequence ID" value="NZ_JRUE01000022.1"/>
</dbReference>
<reference evidence="1 2" key="1">
    <citation type="journal article" date="2016" name="Sci. Rep.">
        <title>Genomic and phenotypic characterization of the species Acinetobacter venetianus.</title>
        <authorList>
            <person name="Fondi M."/>
            <person name="Maida I."/>
            <person name="Perrin E."/>
            <person name="Orlandini V."/>
            <person name="La Torre L."/>
            <person name="Bosi E."/>
            <person name="Negroni A."/>
            <person name="Zanaroli G."/>
            <person name="Fava F."/>
            <person name="Decorosi F."/>
            <person name="Giovannetti L."/>
            <person name="Viti C."/>
            <person name="Vaneechoutte M."/>
            <person name="Dijkshoorn L."/>
            <person name="Fani R."/>
        </authorList>
    </citation>
    <scope>NUCLEOTIDE SEQUENCE [LARGE SCALE GENOMIC DNA]</scope>
    <source>
        <strain evidence="1 2">LUH5627</strain>
    </source>
</reference>
<dbReference type="InterPro" id="IPR019276">
    <property type="entry name" value="DUF2303"/>
</dbReference>
<protein>
    <recommendedName>
        <fullName evidence="3">DUF2303 family protein</fullName>
    </recommendedName>
</protein>
<organism evidence="1 2">
    <name type="scientific">Acinetobacter venetianus</name>
    <dbReference type="NCBI Taxonomy" id="52133"/>
    <lineage>
        <taxon>Bacteria</taxon>
        <taxon>Pseudomonadati</taxon>
        <taxon>Pseudomonadota</taxon>
        <taxon>Gammaproteobacteria</taxon>
        <taxon>Moraxellales</taxon>
        <taxon>Moraxellaceae</taxon>
        <taxon>Acinetobacter</taxon>
    </lineage>
</organism>
<dbReference type="AlphaFoldDB" id="A0A150I329"/>